<evidence type="ECO:0000313" key="6">
    <source>
        <dbReference type="Proteomes" id="UP001150904"/>
    </source>
</evidence>
<sequence length="105" mass="11798">MVVTALSGKASFNEVIHNGNVIIINFYSTWSQPCEILSPSFEKLSEEISGPEFYTVNVSHEKEIFEQVGIKDFPTFMVFKDGQKVGEVVGLDPEHLQKLVAQYES</sequence>
<dbReference type="InterPro" id="IPR050620">
    <property type="entry name" value="Thioredoxin_H-type-like"/>
</dbReference>
<evidence type="ECO:0000313" key="5">
    <source>
        <dbReference type="EMBL" id="KAJ5191679.1"/>
    </source>
</evidence>
<evidence type="ECO:0000256" key="2">
    <source>
        <dbReference type="ARBA" id="ARBA00038353"/>
    </source>
</evidence>
<keyword evidence="1" id="KW-1015">Disulfide bond</keyword>
<dbReference type="GO" id="GO:0015035">
    <property type="term" value="F:protein-disulfide reductase activity"/>
    <property type="evidence" value="ECO:0007669"/>
    <property type="project" value="InterPro"/>
</dbReference>
<dbReference type="InterPro" id="IPR005746">
    <property type="entry name" value="Thioredoxin"/>
</dbReference>
<accession>A0A9W9M7K0</accession>
<feature type="domain" description="Thioredoxin" evidence="4">
    <location>
        <begin position="1"/>
        <end position="105"/>
    </location>
</feature>
<dbReference type="OrthoDB" id="10263751at2759"/>
<evidence type="ECO:0000259" key="4">
    <source>
        <dbReference type="PROSITE" id="PS51352"/>
    </source>
</evidence>
<dbReference type="InterPro" id="IPR013766">
    <property type="entry name" value="Thioredoxin_domain"/>
</dbReference>
<dbReference type="GeneID" id="83185021"/>
<dbReference type="PANTHER" id="PTHR10438:SF468">
    <property type="entry name" value="THIOREDOXIN-1-RELATED"/>
    <property type="match status" value="1"/>
</dbReference>
<gene>
    <name evidence="5" type="ORF">N7498_010664</name>
</gene>
<dbReference type="PRINTS" id="PR00421">
    <property type="entry name" value="THIOREDOXIN"/>
</dbReference>
<name>A0A9W9M7K0_9EURO</name>
<keyword evidence="6" id="KW-1185">Reference proteome</keyword>
<reference evidence="5" key="2">
    <citation type="journal article" date="2023" name="IMA Fungus">
        <title>Comparative genomic study of the Penicillium genus elucidates a diverse pangenome and 15 lateral gene transfer events.</title>
        <authorList>
            <person name="Petersen C."/>
            <person name="Sorensen T."/>
            <person name="Nielsen M.R."/>
            <person name="Sondergaard T.E."/>
            <person name="Sorensen J.L."/>
            <person name="Fitzpatrick D.A."/>
            <person name="Frisvad J.C."/>
            <person name="Nielsen K.L."/>
        </authorList>
    </citation>
    <scope>NUCLEOTIDE SEQUENCE</scope>
    <source>
        <strain evidence="5">IBT 15544</strain>
    </source>
</reference>
<organism evidence="5 6">
    <name type="scientific">Penicillium cinerascens</name>
    <dbReference type="NCBI Taxonomy" id="70096"/>
    <lineage>
        <taxon>Eukaryota</taxon>
        <taxon>Fungi</taxon>
        <taxon>Dikarya</taxon>
        <taxon>Ascomycota</taxon>
        <taxon>Pezizomycotina</taxon>
        <taxon>Eurotiomycetes</taxon>
        <taxon>Eurotiomycetidae</taxon>
        <taxon>Eurotiales</taxon>
        <taxon>Aspergillaceae</taxon>
        <taxon>Penicillium</taxon>
    </lineage>
</organism>
<dbReference type="Proteomes" id="UP001150904">
    <property type="component" value="Unassembled WGS sequence"/>
</dbReference>
<protein>
    <recommendedName>
        <fullName evidence="3">Thioredoxin</fullName>
    </recommendedName>
</protein>
<evidence type="ECO:0000256" key="3">
    <source>
        <dbReference type="PIRNR" id="PIRNR000077"/>
    </source>
</evidence>
<dbReference type="Pfam" id="PF00085">
    <property type="entry name" value="Thioredoxin"/>
    <property type="match status" value="1"/>
</dbReference>
<evidence type="ECO:0000256" key="1">
    <source>
        <dbReference type="ARBA" id="ARBA00023157"/>
    </source>
</evidence>
<dbReference type="CDD" id="cd02947">
    <property type="entry name" value="TRX_family"/>
    <property type="match status" value="1"/>
</dbReference>
<proteinExistence type="inferred from homology"/>
<dbReference type="EMBL" id="JAPQKR010000016">
    <property type="protein sequence ID" value="KAJ5191679.1"/>
    <property type="molecule type" value="Genomic_DNA"/>
</dbReference>
<comment type="caution">
    <text evidence="5">The sequence shown here is derived from an EMBL/GenBank/DDBJ whole genome shotgun (WGS) entry which is preliminary data.</text>
</comment>
<dbReference type="PROSITE" id="PS51352">
    <property type="entry name" value="THIOREDOXIN_2"/>
    <property type="match status" value="1"/>
</dbReference>
<dbReference type="PIRSF" id="PIRSF000077">
    <property type="entry name" value="Thioredoxin"/>
    <property type="match status" value="1"/>
</dbReference>
<dbReference type="PANTHER" id="PTHR10438">
    <property type="entry name" value="THIOREDOXIN"/>
    <property type="match status" value="1"/>
</dbReference>
<comment type="similarity">
    <text evidence="2">Belongs to the thioredoxin family. Plant H-type subfamily.</text>
</comment>
<dbReference type="AlphaFoldDB" id="A0A9W9M7K0"/>
<dbReference type="Gene3D" id="3.40.30.10">
    <property type="entry name" value="Glutaredoxin"/>
    <property type="match status" value="1"/>
</dbReference>
<dbReference type="RefSeq" id="XP_058304619.1">
    <property type="nucleotide sequence ID" value="XM_058457720.1"/>
</dbReference>
<reference evidence="5" key="1">
    <citation type="submission" date="2022-12" db="EMBL/GenBank/DDBJ databases">
        <authorList>
            <person name="Petersen C."/>
        </authorList>
    </citation>
    <scope>NUCLEOTIDE SEQUENCE</scope>
    <source>
        <strain evidence="5">IBT 15544</strain>
    </source>
</reference>
<dbReference type="InterPro" id="IPR036249">
    <property type="entry name" value="Thioredoxin-like_sf"/>
</dbReference>
<dbReference type="SUPFAM" id="SSF52833">
    <property type="entry name" value="Thioredoxin-like"/>
    <property type="match status" value="1"/>
</dbReference>